<dbReference type="Proteomes" id="UP000593576">
    <property type="component" value="Unassembled WGS sequence"/>
</dbReference>
<protein>
    <submittedName>
        <fullName evidence="1">Uncharacterized protein</fullName>
    </submittedName>
</protein>
<dbReference type="AlphaFoldDB" id="A0A7J9N3F9"/>
<keyword evidence="2" id="KW-1185">Reference proteome</keyword>
<dbReference type="OrthoDB" id="1864536at2759"/>
<gene>
    <name evidence="1" type="ORF">Goshw_012316</name>
</gene>
<proteinExistence type="predicted"/>
<organism evidence="1 2">
    <name type="scientific">Gossypium schwendimanii</name>
    <name type="common">Cotton</name>
    <dbReference type="NCBI Taxonomy" id="34291"/>
    <lineage>
        <taxon>Eukaryota</taxon>
        <taxon>Viridiplantae</taxon>
        <taxon>Streptophyta</taxon>
        <taxon>Embryophyta</taxon>
        <taxon>Tracheophyta</taxon>
        <taxon>Spermatophyta</taxon>
        <taxon>Magnoliopsida</taxon>
        <taxon>eudicotyledons</taxon>
        <taxon>Gunneridae</taxon>
        <taxon>Pentapetalae</taxon>
        <taxon>rosids</taxon>
        <taxon>malvids</taxon>
        <taxon>Malvales</taxon>
        <taxon>Malvaceae</taxon>
        <taxon>Malvoideae</taxon>
        <taxon>Gossypium</taxon>
    </lineage>
</organism>
<evidence type="ECO:0000313" key="2">
    <source>
        <dbReference type="Proteomes" id="UP000593576"/>
    </source>
</evidence>
<sequence length="39" mass="4457">MRPKGRIRNFSDRGLKRLSLEMENSPIGLYQFANSSSIS</sequence>
<name>A0A7J9N3F9_GOSSC</name>
<comment type="caution">
    <text evidence="1">The sequence shown here is derived from an EMBL/GenBank/DDBJ whole genome shotgun (WGS) entry which is preliminary data.</text>
</comment>
<evidence type="ECO:0000313" key="1">
    <source>
        <dbReference type="EMBL" id="MBA0877616.1"/>
    </source>
</evidence>
<dbReference type="EMBL" id="JABFAF010268841">
    <property type="protein sequence ID" value="MBA0877616.1"/>
    <property type="molecule type" value="Genomic_DNA"/>
</dbReference>
<reference evidence="1 2" key="1">
    <citation type="journal article" date="2019" name="Genome Biol. Evol.">
        <title>Insights into the evolution of the New World diploid cottons (Gossypium, subgenus Houzingenia) based on genome sequencing.</title>
        <authorList>
            <person name="Grover C.E."/>
            <person name="Arick M.A. 2nd"/>
            <person name="Thrash A."/>
            <person name="Conover J.L."/>
            <person name="Sanders W.S."/>
            <person name="Peterson D.G."/>
            <person name="Frelichowski J.E."/>
            <person name="Scheffler J.A."/>
            <person name="Scheffler B.E."/>
            <person name="Wendel J.F."/>
        </authorList>
    </citation>
    <scope>NUCLEOTIDE SEQUENCE [LARGE SCALE GENOMIC DNA]</scope>
    <source>
        <strain evidence="1">1</strain>
        <tissue evidence="1">Leaf</tissue>
    </source>
</reference>
<accession>A0A7J9N3F9</accession>